<keyword evidence="7" id="KW-0408">Iron</keyword>
<sequence length="722" mass="80949">MSLGYDRRHNKSHVMAVVFMRKTHTLCCWMVLATPLSVGASVDRPVNKLETVVVTATRSEQSKRDLSESLTAFEQQEIEFVSPSHPSEMLNRAAGVHINNLGGEGHMTAIRQPISTRGVYLFLEDGLPIRPTGFFNHNALYEVNIPQSGQLEVVKGPGSALYGSDAIGGVINSLTAPPSETASATINAELGSDGWQRGLLSGSTTLGKHGVKLDVNVTANEGFRDDGDYNRQSFTGRWDYNASDDLQIKTLLSYTEVEQSGVSDLTEDDYKNDPSKNYFQGDTAFREVQALRLSSEFSLQLSPHSSVSITPYYRNNTTAMAPSWMVTYDPNERETTFQSLGFLTQYQFDLNDNNNVILGLDVDYTPSSYNEQAVSHQQNGDIYTGYTPLGHTSYDYDANQTSLSPYIHFESQLSEKLLLTAGLRYDYFRVDYDDNLSADAPDSIFIPQLGRPVTHLRPEDQSVSFEHMSPKFGLVYQINGQHDAYFNYRHAFSVPSTGTLFRSGSTENSDQLEPIKADSFELGARGLITEWLYYEAALYHMLINDDLVTVIDGYQRNTYNAGETSHQGVELSLFGDITEELSYALAWTKTKQRYESFSYTCCYPSENVDVSGNTVAKAPETIANISLAYAPMMLPGVQFELEWQHLGEYYTDVTNTASYAGHDLFNLRAAYAVDNHWRLYARLQNLSDERYSTYTSNQVGDDEIHYRPGQPRSFYGGFTYSF</sequence>
<organism evidence="17 18">
    <name type="scientific">Sinobacterium norvegicum</name>
    <dbReference type="NCBI Taxonomy" id="1641715"/>
    <lineage>
        <taxon>Bacteria</taxon>
        <taxon>Pseudomonadati</taxon>
        <taxon>Pseudomonadota</taxon>
        <taxon>Gammaproteobacteria</taxon>
        <taxon>Cellvibrionales</taxon>
        <taxon>Spongiibacteraceae</taxon>
        <taxon>Sinobacterium</taxon>
    </lineage>
</organism>
<feature type="short sequence motif" description="TonB box" evidence="13">
    <location>
        <begin position="51"/>
        <end position="57"/>
    </location>
</feature>
<evidence type="ECO:0000259" key="15">
    <source>
        <dbReference type="Pfam" id="PF00593"/>
    </source>
</evidence>
<name>A0ABM9AGK8_9GAMM</name>
<evidence type="ECO:0000256" key="9">
    <source>
        <dbReference type="ARBA" id="ARBA00023077"/>
    </source>
</evidence>
<keyword evidence="8" id="KW-0406">Ion transport</keyword>
<comment type="similarity">
    <text evidence="12 14">Belongs to the TonB-dependent receptor family.</text>
</comment>
<evidence type="ECO:0000256" key="11">
    <source>
        <dbReference type="ARBA" id="ARBA00023237"/>
    </source>
</evidence>
<keyword evidence="4" id="KW-0410">Iron transport</keyword>
<keyword evidence="10 12" id="KW-0472">Membrane</keyword>
<dbReference type="PANTHER" id="PTHR32552:SF68">
    <property type="entry name" value="FERRICHROME OUTER MEMBRANE TRANSPORTER_PHAGE RECEPTOR"/>
    <property type="match status" value="1"/>
</dbReference>
<evidence type="ECO:0000256" key="10">
    <source>
        <dbReference type="ARBA" id="ARBA00023136"/>
    </source>
</evidence>
<evidence type="ECO:0000256" key="13">
    <source>
        <dbReference type="PROSITE-ProRule" id="PRU10143"/>
    </source>
</evidence>
<proteinExistence type="inferred from homology"/>
<dbReference type="PROSITE" id="PS52016">
    <property type="entry name" value="TONB_DEPENDENT_REC_3"/>
    <property type="match status" value="1"/>
</dbReference>
<dbReference type="InterPro" id="IPR012910">
    <property type="entry name" value="Plug_dom"/>
</dbReference>
<evidence type="ECO:0000256" key="2">
    <source>
        <dbReference type="ARBA" id="ARBA00022448"/>
    </source>
</evidence>
<evidence type="ECO:0000256" key="14">
    <source>
        <dbReference type="RuleBase" id="RU003357"/>
    </source>
</evidence>
<dbReference type="PANTHER" id="PTHR32552">
    <property type="entry name" value="FERRICHROME IRON RECEPTOR-RELATED"/>
    <property type="match status" value="1"/>
</dbReference>
<dbReference type="InterPro" id="IPR010916">
    <property type="entry name" value="TonB_box_CS"/>
</dbReference>
<keyword evidence="9 13" id="KW-0798">TonB box</keyword>
<evidence type="ECO:0000259" key="16">
    <source>
        <dbReference type="Pfam" id="PF07715"/>
    </source>
</evidence>
<dbReference type="Proteomes" id="UP000838100">
    <property type="component" value="Unassembled WGS sequence"/>
</dbReference>
<evidence type="ECO:0000313" key="17">
    <source>
        <dbReference type="EMBL" id="CAH0992338.1"/>
    </source>
</evidence>
<dbReference type="InterPro" id="IPR000531">
    <property type="entry name" value="Beta-barrel_TonB"/>
</dbReference>
<dbReference type="Pfam" id="PF00593">
    <property type="entry name" value="TonB_dep_Rec_b-barrel"/>
    <property type="match status" value="1"/>
</dbReference>
<evidence type="ECO:0000256" key="4">
    <source>
        <dbReference type="ARBA" id="ARBA00022496"/>
    </source>
</evidence>
<comment type="caution">
    <text evidence="17">The sequence shown here is derived from an EMBL/GenBank/DDBJ whole genome shotgun (WGS) entry which is preliminary data.</text>
</comment>
<evidence type="ECO:0000256" key="7">
    <source>
        <dbReference type="ARBA" id="ARBA00023004"/>
    </source>
</evidence>
<evidence type="ECO:0000256" key="12">
    <source>
        <dbReference type="PROSITE-ProRule" id="PRU01360"/>
    </source>
</evidence>
<dbReference type="Pfam" id="PF07715">
    <property type="entry name" value="Plug"/>
    <property type="match status" value="1"/>
</dbReference>
<dbReference type="SUPFAM" id="SSF56935">
    <property type="entry name" value="Porins"/>
    <property type="match status" value="1"/>
</dbReference>
<reference evidence="17" key="1">
    <citation type="submission" date="2021-12" db="EMBL/GenBank/DDBJ databases">
        <authorList>
            <person name="Rodrigo-Torres L."/>
            <person name="Arahal R. D."/>
            <person name="Lucena T."/>
        </authorList>
    </citation>
    <scope>NUCLEOTIDE SEQUENCE</scope>
    <source>
        <strain evidence="17">CECT 8267</strain>
    </source>
</reference>
<evidence type="ECO:0000256" key="3">
    <source>
        <dbReference type="ARBA" id="ARBA00022452"/>
    </source>
</evidence>
<keyword evidence="11 12" id="KW-0998">Cell outer membrane</keyword>
<keyword evidence="18" id="KW-1185">Reference proteome</keyword>
<dbReference type="PROSITE" id="PS00430">
    <property type="entry name" value="TONB_DEPENDENT_REC_1"/>
    <property type="match status" value="1"/>
</dbReference>
<dbReference type="Gene3D" id="2.170.130.10">
    <property type="entry name" value="TonB-dependent receptor, plug domain"/>
    <property type="match status" value="1"/>
</dbReference>
<evidence type="ECO:0000256" key="5">
    <source>
        <dbReference type="ARBA" id="ARBA00022692"/>
    </source>
</evidence>
<evidence type="ECO:0000256" key="8">
    <source>
        <dbReference type="ARBA" id="ARBA00023065"/>
    </source>
</evidence>
<keyword evidence="5 12" id="KW-0812">Transmembrane</keyword>
<feature type="domain" description="TonB-dependent receptor-like beta-barrel" evidence="15">
    <location>
        <begin position="222"/>
        <end position="686"/>
    </location>
</feature>
<dbReference type="InterPro" id="IPR037066">
    <property type="entry name" value="Plug_dom_sf"/>
</dbReference>
<evidence type="ECO:0000256" key="1">
    <source>
        <dbReference type="ARBA" id="ARBA00004571"/>
    </source>
</evidence>
<keyword evidence="2 12" id="KW-0813">Transport</keyword>
<keyword evidence="3 12" id="KW-1134">Transmembrane beta strand</keyword>
<feature type="domain" description="TonB-dependent receptor plug" evidence="16">
    <location>
        <begin position="63"/>
        <end position="170"/>
    </location>
</feature>
<evidence type="ECO:0000313" key="18">
    <source>
        <dbReference type="Proteomes" id="UP000838100"/>
    </source>
</evidence>
<gene>
    <name evidence="17" type="primary">btuB_12</name>
    <name evidence="17" type="ORF">SIN8267_02457</name>
</gene>
<dbReference type="InterPro" id="IPR039426">
    <property type="entry name" value="TonB-dep_rcpt-like"/>
</dbReference>
<dbReference type="InterPro" id="IPR036942">
    <property type="entry name" value="Beta-barrel_TonB_sf"/>
</dbReference>
<dbReference type="CDD" id="cd01347">
    <property type="entry name" value="ligand_gated_channel"/>
    <property type="match status" value="1"/>
</dbReference>
<comment type="subcellular location">
    <subcellularLocation>
        <location evidence="1 12">Cell outer membrane</location>
        <topology evidence="1 12">Multi-pass membrane protein</topology>
    </subcellularLocation>
</comment>
<dbReference type="Gene3D" id="2.40.170.20">
    <property type="entry name" value="TonB-dependent receptor, beta-barrel domain"/>
    <property type="match status" value="1"/>
</dbReference>
<protein>
    <submittedName>
        <fullName evidence="17">Vitamin B12 transporter BtuB</fullName>
    </submittedName>
</protein>
<evidence type="ECO:0000256" key="6">
    <source>
        <dbReference type="ARBA" id="ARBA00022729"/>
    </source>
</evidence>
<keyword evidence="6" id="KW-0732">Signal</keyword>
<accession>A0ABM9AGK8</accession>
<dbReference type="EMBL" id="CAKLPX010000003">
    <property type="protein sequence ID" value="CAH0992338.1"/>
    <property type="molecule type" value="Genomic_DNA"/>
</dbReference>